<sequence>MTSTPRIPPAEITGVYGAVLKAASRKMLGDVPEALGIMWHNRPVLRFSFGLGQKAGRWHACDEDLKSYAHMAVAALIGCSFCLDLGYFQAHNKGLDEAKAREVPRWRESDVFTPLERDVLEYAEAMSQTPPSVTDELSARLLEQLGAPALVELTAWIALANQYARTNVALGIEAQGLAASCGLAPLAQPSAVTAPAQPTGVASRA</sequence>
<keyword evidence="2" id="KW-0575">Peroxidase</keyword>
<reference evidence="2 3" key="1">
    <citation type="submission" date="2017-09" db="EMBL/GenBank/DDBJ databases">
        <authorList>
            <person name="Ehlers B."/>
            <person name="Leendertz F.H."/>
        </authorList>
    </citation>
    <scope>NUCLEOTIDE SEQUENCE [LARGE SCALE GENOMIC DNA]</scope>
    <source>
        <strain evidence="2 3">DSM 46844</strain>
    </source>
</reference>
<dbReference type="Pfam" id="PF02627">
    <property type="entry name" value="CMD"/>
    <property type="match status" value="1"/>
</dbReference>
<accession>A0A285EHL9</accession>
<keyword evidence="2" id="KW-0560">Oxidoreductase</keyword>
<gene>
    <name evidence="2" type="ORF">SAMN06893097_111148</name>
</gene>
<name>A0A285EHL9_9ACTN</name>
<dbReference type="InterPro" id="IPR029032">
    <property type="entry name" value="AhpD-like"/>
</dbReference>
<dbReference type="AlphaFoldDB" id="A0A285EHL9"/>
<keyword evidence="3" id="KW-1185">Reference proteome</keyword>
<protein>
    <submittedName>
        <fullName evidence="2">Alkylhydroperoxidase AhpD family core domain-containing protein</fullName>
    </submittedName>
</protein>
<dbReference type="RefSeq" id="WP_097208554.1">
    <property type="nucleotide sequence ID" value="NZ_JACHXB010000002.1"/>
</dbReference>
<evidence type="ECO:0000259" key="1">
    <source>
        <dbReference type="Pfam" id="PF02627"/>
    </source>
</evidence>
<dbReference type="Gene3D" id="1.20.1290.10">
    <property type="entry name" value="AhpD-like"/>
    <property type="match status" value="1"/>
</dbReference>
<dbReference type="InterPro" id="IPR003779">
    <property type="entry name" value="CMD-like"/>
</dbReference>
<dbReference type="PANTHER" id="PTHR34846:SF10">
    <property type="entry name" value="CYTOPLASMIC PROTEIN"/>
    <property type="match status" value="1"/>
</dbReference>
<dbReference type="OrthoDB" id="657225at2"/>
<feature type="domain" description="Carboxymuconolactone decarboxylase-like" evidence="1">
    <location>
        <begin position="60"/>
        <end position="125"/>
    </location>
</feature>
<dbReference type="EMBL" id="OBDO01000011">
    <property type="protein sequence ID" value="SNX98632.1"/>
    <property type="molecule type" value="Genomic_DNA"/>
</dbReference>
<dbReference type="GO" id="GO:0051920">
    <property type="term" value="F:peroxiredoxin activity"/>
    <property type="evidence" value="ECO:0007669"/>
    <property type="project" value="InterPro"/>
</dbReference>
<evidence type="ECO:0000313" key="2">
    <source>
        <dbReference type="EMBL" id="SNX98632.1"/>
    </source>
</evidence>
<proteinExistence type="predicted"/>
<evidence type="ECO:0000313" key="3">
    <source>
        <dbReference type="Proteomes" id="UP000219514"/>
    </source>
</evidence>
<dbReference type="PANTHER" id="PTHR34846">
    <property type="entry name" value="4-CARBOXYMUCONOLACTONE DECARBOXYLASE FAMILY PROTEIN (AFU_ORTHOLOGUE AFUA_6G11590)"/>
    <property type="match status" value="1"/>
</dbReference>
<dbReference type="SUPFAM" id="SSF69118">
    <property type="entry name" value="AhpD-like"/>
    <property type="match status" value="1"/>
</dbReference>
<dbReference type="Proteomes" id="UP000219514">
    <property type="component" value="Unassembled WGS sequence"/>
</dbReference>
<organism evidence="2 3">
    <name type="scientific">Geodermatophilus sabuli</name>
    <dbReference type="NCBI Taxonomy" id="1564158"/>
    <lineage>
        <taxon>Bacteria</taxon>
        <taxon>Bacillati</taxon>
        <taxon>Actinomycetota</taxon>
        <taxon>Actinomycetes</taxon>
        <taxon>Geodermatophilales</taxon>
        <taxon>Geodermatophilaceae</taxon>
        <taxon>Geodermatophilus</taxon>
    </lineage>
</organism>